<keyword evidence="2" id="KW-1003">Cell membrane</keyword>
<dbReference type="AlphaFoldDB" id="A0A1H5WQF2"/>
<keyword evidence="11" id="KW-1185">Reference proteome</keyword>
<evidence type="ECO:0000313" key="10">
    <source>
        <dbReference type="EMBL" id="SEG01476.1"/>
    </source>
</evidence>
<evidence type="ECO:0000259" key="9">
    <source>
        <dbReference type="Pfam" id="PF12704"/>
    </source>
</evidence>
<dbReference type="Pfam" id="PF12704">
    <property type="entry name" value="MacB_PCD"/>
    <property type="match status" value="1"/>
</dbReference>
<feature type="transmembrane region" description="Helical" evidence="7">
    <location>
        <begin position="18"/>
        <end position="37"/>
    </location>
</feature>
<keyword evidence="3 7" id="KW-0812">Transmembrane</keyword>
<name>A0A1H5WQF2_9SPHI</name>
<dbReference type="InterPro" id="IPR025857">
    <property type="entry name" value="MacB_PCD"/>
</dbReference>
<dbReference type="PANTHER" id="PTHR43738:SF2">
    <property type="entry name" value="ABC TRANSPORTER PERMEASE"/>
    <property type="match status" value="1"/>
</dbReference>
<evidence type="ECO:0000256" key="2">
    <source>
        <dbReference type="ARBA" id="ARBA00022475"/>
    </source>
</evidence>
<dbReference type="EMBL" id="FNUT01000004">
    <property type="protein sequence ID" value="SEG01476.1"/>
    <property type="molecule type" value="Genomic_DNA"/>
</dbReference>
<keyword evidence="5 7" id="KW-0472">Membrane</keyword>
<keyword evidence="4 7" id="KW-1133">Transmembrane helix</keyword>
<dbReference type="InterPro" id="IPR051125">
    <property type="entry name" value="ABC-4/HrtB_transporter"/>
</dbReference>
<dbReference type="Pfam" id="PF02687">
    <property type="entry name" value="FtsX"/>
    <property type="match status" value="1"/>
</dbReference>
<dbReference type="PANTHER" id="PTHR43738">
    <property type="entry name" value="ABC TRANSPORTER, MEMBRANE PROTEIN"/>
    <property type="match status" value="1"/>
</dbReference>
<evidence type="ECO:0000256" key="7">
    <source>
        <dbReference type="SAM" id="Phobius"/>
    </source>
</evidence>
<dbReference type="InterPro" id="IPR003838">
    <property type="entry name" value="ABC3_permease_C"/>
</dbReference>
<feature type="transmembrane region" description="Helical" evidence="7">
    <location>
        <begin position="376"/>
        <end position="397"/>
    </location>
</feature>
<evidence type="ECO:0000256" key="1">
    <source>
        <dbReference type="ARBA" id="ARBA00004651"/>
    </source>
</evidence>
<evidence type="ECO:0000313" key="11">
    <source>
        <dbReference type="Proteomes" id="UP000236731"/>
    </source>
</evidence>
<proteinExistence type="predicted"/>
<evidence type="ECO:0000256" key="5">
    <source>
        <dbReference type="ARBA" id="ARBA00023136"/>
    </source>
</evidence>
<dbReference type="GO" id="GO:0005886">
    <property type="term" value="C:plasma membrane"/>
    <property type="evidence" value="ECO:0007669"/>
    <property type="project" value="UniProtKB-SubCell"/>
</dbReference>
<dbReference type="Proteomes" id="UP000236731">
    <property type="component" value="Unassembled WGS sequence"/>
</dbReference>
<evidence type="ECO:0000256" key="3">
    <source>
        <dbReference type="ARBA" id="ARBA00022692"/>
    </source>
</evidence>
<evidence type="ECO:0000259" key="8">
    <source>
        <dbReference type="Pfam" id="PF02687"/>
    </source>
</evidence>
<gene>
    <name evidence="10" type="ORF">SAMN05421877_104126</name>
</gene>
<evidence type="ECO:0000256" key="6">
    <source>
        <dbReference type="SAM" id="MobiDB-lite"/>
    </source>
</evidence>
<accession>A0A1H5WQF2</accession>
<feature type="region of interest" description="Disordered" evidence="6">
    <location>
        <begin position="210"/>
        <end position="289"/>
    </location>
</feature>
<feature type="domain" description="MacB-like periplasmic core" evidence="9">
    <location>
        <begin position="18"/>
        <end position="186"/>
    </location>
</feature>
<dbReference type="RefSeq" id="WP_234993172.1">
    <property type="nucleotide sequence ID" value="NZ_CP049246.1"/>
</dbReference>
<feature type="domain" description="ABC3 transporter permease C-terminal" evidence="8">
    <location>
        <begin position="376"/>
        <end position="494"/>
    </location>
</feature>
<feature type="transmembrane region" description="Helical" evidence="7">
    <location>
        <begin position="468"/>
        <end position="487"/>
    </location>
</feature>
<protein>
    <submittedName>
        <fullName evidence="10">Putative ABC transport system permease protein</fullName>
    </submittedName>
</protein>
<evidence type="ECO:0000256" key="4">
    <source>
        <dbReference type="ARBA" id="ARBA00022989"/>
    </source>
</evidence>
<comment type="subcellular location">
    <subcellularLocation>
        <location evidence="1">Cell membrane</location>
        <topology evidence="1">Multi-pass membrane protein</topology>
    </subcellularLocation>
</comment>
<organism evidence="10 11">
    <name type="scientific">Sphingobacterium lactis</name>
    <dbReference type="NCBI Taxonomy" id="797291"/>
    <lineage>
        <taxon>Bacteria</taxon>
        <taxon>Pseudomonadati</taxon>
        <taxon>Bacteroidota</taxon>
        <taxon>Sphingobacteriia</taxon>
        <taxon>Sphingobacteriales</taxon>
        <taxon>Sphingobacteriaceae</taxon>
        <taxon>Sphingobacterium</taxon>
    </lineage>
</organism>
<feature type="transmembrane region" description="Helical" evidence="7">
    <location>
        <begin position="417"/>
        <end position="448"/>
    </location>
</feature>
<feature type="compositionally biased region" description="Basic and acidic residues" evidence="6">
    <location>
        <begin position="210"/>
        <end position="233"/>
    </location>
</feature>
<feature type="compositionally biased region" description="Basic and acidic residues" evidence="6">
    <location>
        <begin position="241"/>
        <end position="286"/>
    </location>
</feature>
<reference evidence="11" key="1">
    <citation type="submission" date="2016-10" db="EMBL/GenBank/DDBJ databases">
        <authorList>
            <person name="Varghese N."/>
            <person name="Submissions S."/>
        </authorList>
    </citation>
    <scope>NUCLEOTIDE SEQUENCE [LARGE SCALE GENOMIC DNA]</scope>
    <source>
        <strain evidence="11">DSM 22361</strain>
    </source>
</reference>
<sequence length="501" mass="54480">MNTLQLVWKNISQQWGSTLLSIILTAFGVAILVSIYITSDTFEKQLDSNSKQVDLVVGAKGSPLQLILSALYHVDNPTGNIKLAEAEKLMENPFIEKAVPISLGDNFKGHRIVGTDTSFIGLYELQLAEGRLWNKSYEVVLGSETARKNKLKIGDQIHGAHGLAENAHVHDEHPFTIVGILKPNGSIVDNLLLSNLESVWDIHGIHHEDHDHEHAEGDGHDHGSHADHDHDHAGGTAAKHAAHDHDHDHDHAGETAAEHAAHNHDHDHDHAGETAAEHAAHDHDHGQANTNTDTVVEEIVSERPRNDVFVKSIAEDITQDKGLEITAMLVKYSSPAAIGVIPKLINQSTSMQAASPALETARLFSLMGVGIDSLEILAYVIMIIAGLSVFISLYNALKDRKYDLAIMRTLGASKIKLFTLLIVEGLVITFIGGIIGLLIGHIGLYFISTQTSQSADFIQAFHIYGKEWLILLIASLIGVIASILPAIKAYNTNISTILGNK</sequence>